<comment type="caution">
    <text evidence="2">The sequence shown here is derived from an EMBL/GenBank/DDBJ whole genome shotgun (WGS) entry which is preliminary data.</text>
</comment>
<dbReference type="Proteomes" id="UP001465668">
    <property type="component" value="Unassembled WGS sequence"/>
</dbReference>
<organism evidence="2 3">
    <name type="scientific">Seiridium cardinale</name>
    <dbReference type="NCBI Taxonomy" id="138064"/>
    <lineage>
        <taxon>Eukaryota</taxon>
        <taxon>Fungi</taxon>
        <taxon>Dikarya</taxon>
        <taxon>Ascomycota</taxon>
        <taxon>Pezizomycotina</taxon>
        <taxon>Sordariomycetes</taxon>
        <taxon>Xylariomycetidae</taxon>
        <taxon>Amphisphaeriales</taxon>
        <taxon>Sporocadaceae</taxon>
        <taxon>Seiridium</taxon>
    </lineage>
</organism>
<evidence type="ECO:0000313" key="2">
    <source>
        <dbReference type="EMBL" id="KAK9772368.1"/>
    </source>
</evidence>
<evidence type="ECO:0000313" key="3">
    <source>
        <dbReference type="Proteomes" id="UP001465668"/>
    </source>
</evidence>
<evidence type="ECO:0000256" key="1">
    <source>
        <dbReference type="SAM" id="MobiDB-lite"/>
    </source>
</evidence>
<gene>
    <name evidence="2" type="ORF">SCAR479_10906</name>
</gene>
<feature type="region of interest" description="Disordered" evidence="1">
    <location>
        <begin position="340"/>
        <end position="367"/>
    </location>
</feature>
<accession>A0ABR2XEZ4</accession>
<proteinExistence type="predicted"/>
<dbReference type="EMBL" id="JARVKM010000062">
    <property type="protein sequence ID" value="KAK9772368.1"/>
    <property type="molecule type" value="Genomic_DNA"/>
</dbReference>
<evidence type="ECO:0008006" key="4">
    <source>
        <dbReference type="Google" id="ProtNLM"/>
    </source>
</evidence>
<reference evidence="2 3" key="1">
    <citation type="submission" date="2024-02" db="EMBL/GenBank/DDBJ databases">
        <title>First draft genome assembly of two strains of Seiridium cardinale.</title>
        <authorList>
            <person name="Emiliani G."/>
            <person name="Scali E."/>
        </authorList>
    </citation>
    <scope>NUCLEOTIDE SEQUENCE [LARGE SCALE GENOMIC DNA]</scope>
    <source>
        <strain evidence="2 3">BM-138-000479</strain>
    </source>
</reference>
<name>A0ABR2XEZ4_9PEZI</name>
<keyword evidence="3" id="KW-1185">Reference proteome</keyword>
<protein>
    <recommendedName>
        <fullName evidence="4">Ubiquitin-like protease family profile domain-containing protein</fullName>
    </recommendedName>
</protein>
<sequence length="387" mass="43910">MAHLYFGYDVHAQSRAGKVVSTGELMHDRTRMHAATETEILDDVGCAISGMNYLQIARNRGVVAQSFRYAISHLRNQLDYPSQVHTPAPNSVNWFHHNDFDTFMEETNHLDPQINTDENGAKSVWFHPVFQQFRSRKSCVWVVRAAPPDFESITDDRNAHWVVIVANFVDQVPILISRGMTFAWNNERDNTRDVYYDRTLFDLQIFDPLLGSQAQRTVIHSRIAKYFGVTMNRAGIAFKASQMTEHQLGYNQVANRWETGFQVYAIVQEYFRRLQLGQSFSRLGRELPPAFWEQIMWYDYNGLHATDVVRESMMTACAARAVAISGFRARLAVELPGRGAGFDENNLNPETGPGVTVPRPQDAEEATGEHYVSAGDAHTGAVRSGWT</sequence>